<organism evidence="6 7">
    <name type="scientific">Coemansia javaensis</name>
    <dbReference type="NCBI Taxonomy" id="2761396"/>
    <lineage>
        <taxon>Eukaryota</taxon>
        <taxon>Fungi</taxon>
        <taxon>Fungi incertae sedis</taxon>
        <taxon>Zoopagomycota</taxon>
        <taxon>Kickxellomycotina</taxon>
        <taxon>Kickxellomycetes</taxon>
        <taxon>Kickxellales</taxon>
        <taxon>Kickxellaceae</taxon>
        <taxon>Coemansia</taxon>
    </lineage>
</organism>
<dbReference type="PROSITE" id="PS51299">
    <property type="entry name" value="HTH_APSES"/>
    <property type="match status" value="1"/>
</dbReference>
<feature type="repeat" description="ANK" evidence="3">
    <location>
        <begin position="345"/>
        <end position="377"/>
    </location>
</feature>
<accession>A0A9W8LGZ1</accession>
<dbReference type="Proteomes" id="UP001140217">
    <property type="component" value="Unassembled WGS sequence"/>
</dbReference>
<feature type="region of interest" description="Disordered" evidence="4">
    <location>
        <begin position="937"/>
        <end position="956"/>
    </location>
</feature>
<feature type="compositionally biased region" description="Low complexity" evidence="4">
    <location>
        <begin position="504"/>
        <end position="513"/>
    </location>
</feature>
<dbReference type="Pfam" id="PF04383">
    <property type="entry name" value="KilA-N"/>
    <property type="match status" value="1"/>
</dbReference>
<dbReference type="GO" id="GO:0030907">
    <property type="term" value="C:MBF transcription complex"/>
    <property type="evidence" value="ECO:0007669"/>
    <property type="project" value="TreeGrafter"/>
</dbReference>
<dbReference type="InterPro" id="IPR051642">
    <property type="entry name" value="SWI6-like"/>
</dbReference>
<evidence type="ECO:0000256" key="4">
    <source>
        <dbReference type="SAM" id="MobiDB-lite"/>
    </source>
</evidence>
<dbReference type="InterPro" id="IPR002110">
    <property type="entry name" value="Ankyrin_rpt"/>
</dbReference>
<dbReference type="SUPFAM" id="SSF54616">
    <property type="entry name" value="DNA-binding domain of Mlu1-box binding protein MBP1"/>
    <property type="match status" value="1"/>
</dbReference>
<evidence type="ECO:0000259" key="5">
    <source>
        <dbReference type="PROSITE" id="PS51299"/>
    </source>
</evidence>
<dbReference type="SMART" id="SM00248">
    <property type="entry name" value="ANK"/>
    <property type="match status" value="2"/>
</dbReference>
<keyword evidence="7" id="KW-1185">Reference proteome</keyword>
<feature type="region of interest" description="Disordered" evidence="4">
    <location>
        <begin position="480"/>
        <end position="530"/>
    </location>
</feature>
<feature type="compositionally biased region" description="Gly residues" evidence="4">
    <location>
        <begin position="939"/>
        <end position="949"/>
    </location>
</feature>
<dbReference type="SUPFAM" id="SSF48403">
    <property type="entry name" value="Ankyrin repeat"/>
    <property type="match status" value="1"/>
</dbReference>
<dbReference type="PANTHER" id="PTHR43828">
    <property type="entry name" value="ASPARAGINASE"/>
    <property type="match status" value="1"/>
</dbReference>
<feature type="repeat" description="ANK" evidence="3">
    <location>
        <begin position="556"/>
        <end position="588"/>
    </location>
</feature>
<protein>
    <submittedName>
        <fullName evidence="6">Transcriptional regulator swi6</fullName>
    </submittedName>
</protein>
<feature type="non-terminal residue" evidence="6">
    <location>
        <position position="956"/>
    </location>
</feature>
<gene>
    <name evidence="6" type="primary">SWI6</name>
    <name evidence="6" type="ORF">H4R18_004513</name>
</gene>
<dbReference type="FunFam" id="3.10.260.10:FF:000001">
    <property type="entry name" value="APSES transcription factor (MbpA)"/>
    <property type="match status" value="1"/>
</dbReference>
<evidence type="ECO:0000256" key="3">
    <source>
        <dbReference type="PROSITE-ProRule" id="PRU00023"/>
    </source>
</evidence>
<evidence type="ECO:0000313" key="7">
    <source>
        <dbReference type="Proteomes" id="UP001140217"/>
    </source>
</evidence>
<keyword evidence="2 3" id="KW-0040">ANK repeat</keyword>
<dbReference type="SMART" id="SM01252">
    <property type="entry name" value="KilA-N"/>
    <property type="match status" value="1"/>
</dbReference>
<dbReference type="InterPro" id="IPR018004">
    <property type="entry name" value="KilA/APSES_HTH"/>
</dbReference>
<feature type="domain" description="HTH APSES-type" evidence="5">
    <location>
        <begin position="10"/>
        <end position="116"/>
    </location>
</feature>
<name>A0A9W8LGZ1_9FUNG</name>
<feature type="compositionally biased region" description="Acidic residues" evidence="4">
    <location>
        <begin position="851"/>
        <end position="861"/>
    </location>
</feature>
<feature type="region of interest" description="Disordered" evidence="4">
    <location>
        <begin position="609"/>
        <end position="656"/>
    </location>
</feature>
<dbReference type="OrthoDB" id="6718656at2759"/>
<evidence type="ECO:0000313" key="6">
    <source>
        <dbReference type="EMBL" id="KAJ2778569.1"/>
    </source>
</evidence>
<dbReference type="PROSITE" id="PS50088">
    <property type="entry name" value="ANK_REPEAT"/>
    <property type="match status" value="2"/>
</dbReference>
<dbReference type="Pfam" id="PF00023">
    <property type="entry name" value="Ank"/>
    <property type="match status" value="1"/>
</dbReference>
<keyword evidence="1" id="KW-0677">Repeat</keyword>
<dbReference type="AlphaFoldDB" id="A0A9W8LGZ1"/>
<dbReference type="GO" id="GO:0033309">
    <property type="term" value="C:SBF transcription complex"/>
    <property type="evidence" value="ECO:0007669"/>
    <property type="project" value="TreeGrafter"/>
</dbReference>
<comment type="caution">
    <text evidence="6">The sequence shown here is derived from an EMBL/GenBank/DDBJ whole genome shotgun (WGS) entry which is preliminary data.</text>
</comment>
<dbReference type="GO" id="GO:0003677">
    <property type="term" value="F:DNA binding"/>
    <property type="evidence" value="ECO:0007669"/>
    <property type="project" value="InterPro"/>
</dbReference>
<dbReference type="GO" id="GO:0001228">
    <property type="term" value="F:DNA-binding transcription activator activity, RNA polymerase II-specific"/>
    <property type="evidence" value="ECO:0007669"/>
    <property type="project" value="UniProtKB-ARBA"/>
</dbReference>
<evidence type="ECO:0000256" key="1">
    <source>
        <dbReference type="ARBA" id="ARBA00022737"/>
    </source>
</evidence>
<feature type="region of interest" description="Disordered" evidence="4">
    <location>
        <begin position="132"/>
        <end position="194"/>
    </location>
</feature>
<dbReference type="InterPro" id="IPR036887">
    <property type="entry name" value="HTH_APSES_sf"/>
</dbReference>
<sequence length="956" mass="100995">MVEHEYASRVYVAVYSGIQVYEMICRGVAVMRRYSDSWLNATQLLKVAGVDKGRRTKILEREVLTGVHEKIQGGYGKYQGTWVPFERGIQLCKQYAIHDYVRPILEHDPTESGTRPDKTPTKAEVRRLMKVTTAADSAQRSGSRGPAPGPSPGFGGMLLLPPPPLPPSQAKRDRPVAGPAASKRYRTASSTATSPLNSDIALGGYHHHHHLGAPSTPGILRGDRADLVPPLASSATQFRQSMYSSPAISYGADTPAGPPGGAPMWRYRAGNEELSSQTIAEADLGAAAAAGDGSAARNDRIKLMQIFLNEDANFIPDWLAEEGSPGADGAQKPLAVDVDLPIDDQGHAAVHWAAALARIQVLDLLLFHGADARRLNYDGESALVRAVQVTNNYETQTFPDLLELLHDTIPLTDKHNRTVLHHIALAVGAEGREKAARYYADCLLSWIVRLAGGYQVDADDPAAAAAEPDAAAGAKVLRGAEKPDTLPTPAQSSSSPGGRGAGGAQAPPGEAAQHSSQTTERAESPADEADDQLAADGADAGSSADFAAFLNLQDDQGNTALNLAARAGDRAMIRMLINAGASATIPNRVGLCPLDFGVDQIAQADARAGAGADADADDGAPEPWAGDGALAGGTPRLGRDALDGPASPTPSGRGRARAVLLPQTPLRSAGRGAPKSLLSSLVAGCGESSPMRGPPGPAHGEPDGIWSPVSAEQRVRHSVVKIQRLMADLESDFAGEMKCKQAHFAEIKQQLRNTTIELARARETIHSLHTKVSQLDEIRARVGFLEETLARETAAVRDAIATLPAGSKPRQDLEALLASLLASTAHDDSDAEPDLPRIPGNAVNDDSGNGNDDDDDAEAEQDPARLQAAVERLRIINQVYARRDALLRERVAVLRRRADVSERERQYRQIIASCCEISEADVDVWIDKLISAVEAAGDEAGGGGGGGGDDAIATAD</sequence>
<dbReference type="PANTHER" id="PTHR43828:SF3">
    <property type="entry name" value="CHROMO DOMAIN-CONTAINING PROTEIN"/>
    <property type="match status" value="1"/>
</dbReference>
<dbReference type="EMBL" id="JANBUL010000221">
    <property type="protein sequence ID" value="KAJ2778569.1"/>
    <property type="molecule type" value="Genomic_DNA"/>
</dbReference>
<reference evidence="6" key="1">
    <citation type="submission" date="2022-07" db="EMBL/GenBank/DDBJ databases">
        <title>Phylogenomic reconstructions and comparative analyses of Kickxellomycotina fungi.</title>
        <authorList>
            <person name="Reynolds N.K."/>
            <person name="Stajich J.E."/>
            <person name="Barry K."/>
            <person name="Grigoriev I.V."/>
            <person name="Crous P."/>
            <person name="Smith M.E."/>
        </authorList>
    </citation>
    <scope>NUCLEOTIDE SEQUENCE</scope>
    <source>
        <strain evidence="6">NBRC 105414</strain>
    </source>
</reference>
<dbReference type="InterPro" id="IPR003163">
    <property type="entry name" value="Tscrpt_reg_HTH_APSES-type"/>
</dbReference>
<dbReference type="PROSITE" id="PS50297">
    <property type="entry name" value="ANK_REP_REGION"/>
    <property type="match status" value="2"/>
</dbReference>
<dbReference type="Gene3D" id="3.10.260.10">
    <property type="entry name" value="Transcription regulator HTH, APSES-type DNA-binding domain"/>
    <property type="match status" value="1"/>
</dbReference>
<proteinExistence type="predicted"/>
<feature type="region of interest" description="Disordered" evidence="4">
    <location>
        <begin position="827"/>
        <end position="862"/>
    </location>
</feature>
<dbReference type="Gene3D" id="1.25.40.20">
    <property type="entry name" value="Ankyrin repeat-containing domain"/>
    <property type="match status" value="1"/>
</dbReference>
<evidence type="ECO:0000256" key="2">
    <source>
        <dbReference type="ARBA" id="ARBA00023043"/>
    </source>
</evidence>
<dbReference type="InterPro" id="IPR036770">
    <property type="entry name" value="Ankyrin_rpt-contain_sf"/>
</dbReference>